<reference evidence="4" key="1">
    <citation type="journal article" date="2021" name="PeerJ">
        <title>Extensive microbial diversity within the chicken gut microbiome revealed by metagenomics and culture.</title>
        <authorList>
            <person name="Gilroy R."/>
            <person name="Ravi A."/>
            <person name="Getino M."/>
            <person name="Pursley I."/>
            <person name="Horton D.L."/>
            <person name="Alikhan N.F."/>
            <person name="Baker D."/>
            <person name="Gharbi K."/>
            <person name="Hall N."/>
            <person name="Watson M."/>
            <person name="Adriaenssens E.M."/>
            <person name="Foster-Nyarko E."/>
            <person name="Jarju S."/>
            <person name="Secka A."/>
            <person name="Antonio M."/>
            <person name="Oren A."/>
            <person name="Chaudhuri R.R."/>
            <person name="La Ragione R."/>
            <person name="Hildebrand F."/>
            <person name="Pallen M.J."/>
        </authorList>
    </citation>
    <scope>NUCLEOTIDE SEQUENCE</scope>
    <source>
        <strain evidence="4">ChiHecec2B26-446</strain>
    </source>
</reference>
<dbReference type="GO" id="GO:0005737">
    <property type="term" value="C:cytoplasm"/>
    <property type="evidence" value="ECO:0007669"/>
    <property type="project" value="TreeGrafter"/>
</dbReference>
<evidence type="ECO:0000256" key="2">
    <source>
        <dbReference type="ARBA" id="ARBA00023315"/>
    </source>
</evidence>
<dbReference type="Pfam" id="PF00583">
    <property type="entry name" value="Acetyltransf_1"/>
    <property type="match status" value="1"/>
</dbReference>
<dbReference type="PANTHER" id="PTHR43626:SF4">
    <property type="entry name" value="GCN5-RELATED N-ACETYLTRANSFERASE 2, CHLOROPLASTIC"/>
    <property type="match status" value="1"/>
</dbReference>
<dbReference type="GO" id="GO:0008080">
    <property type="term" value="F:N-acetyltransferase activity"/>
    <property type="evidence" value="ECO:0007669"/>
    <property type="project" value="InterPro"/>
</dbReference>
<dbReference type="EMBL" id="DXHV01000008">
    <property type="protein sequence ID" value="HIV99708.1"/>
    <property type="molecule type" value="Genomic_DNA"/>
</dbReference>
<dbReference type="NCBIfam" id="NF005840">
    <property type="entry name" value="PRK07757.1"/>
    <property type="match status" value="1"/>
</dbReference>
<dbReference type="CDD" id="cd04301">
    <property type="entry name" value="NAT_SF"/>
    <property type="match status" value="1"/>
</dbReference>
<reference evidence="4" key="2">
    <citation type="submission" date="2021-04" db="EMBL/GenBank/DDBJ databases">
        <authorList>
            <person name="Gilroy R."/>
        </authorList>
    </citation>
    <scope>NUCLEOTIDE SEQUENCE</scope>
    <source>
        <strain evidence="4">ChiHecec2B26-446</strain>
    </source>
</reference>
<dbReference type="SUPFAM" id="SSF55729">
    <property type="entry name" value="Acyl-CoA N-acyltransferases (Nat)"/>
    <property type="match status" value="1"/>
</dbReference>
<name>A0A9D1PUC3_9BACT</name>
<proteinExistence type="predicted"/>
<accession>A0A9D1PUC3</accession>
<comment type="caution">
    <text evidence="4">The sequence shown here is derived from an EMBL/GenBank/DDBJ whole genome shotgun (WGS) entry which is preliminary data.</text>
</comment>
<gene>
    <name evidence="4" type="ORF">H9894_00730</name>
</gene>
<protein>
    <submittedName>
        <fullName evidence="4">N-acetyltransferase</fullName>
    </submittedName>
</protein>
<dbReference type="PROSITE" id="PS51186">
    <property type="entry name" value="GNAT"/>
    <property type="match status" value="1"/>
</dbReference>
<dbReference type="PANTHER" id="PTHR43626">
    <property type="entry name" value="ACYL-COA N-ACYLTRANSFERASE"/>
    <property type="match status" value="1"/>
</dbReference>
<organism evidence="4 5">
    <name type="scientific">Candidatus Desulfovibrio intestinipullorum</name>
    <dbReference type="NCBI Taxonomy" id="2838536"/>
    <lineage>
        <taxon>Bacteria</taxon>
        <taxon>Pseudomonadati</taxon>
        <taxon>Thermodesulfobacteriota</taxon>
        <taxon>Desulfovibrionia</taxon>
        <taxon>Desulfovibrionales</taxon>
        <taxon>Desulfovibrionaceae</taxon>
        <taxon>Desulfovibrio</taxon>
    </lineage>
</organism>
<dbReference type="Gene3D" id="3.40.630.30">
    <property type="match status" value="1"/>
</dbReference>
<dbReference type="InterPro" id="IPR000182">
    <property type="entry name" value="GNAT_dom"/>
</dbReference>
<evidence type="ECO:0000256" key="1">
    <source>
        <dbReference type="ARBA" id="ARBA00022679"/>
    </source>
</evidence>
<dbReference type="Proteomes" id="UP000886752">
    <property type="component" value="Unassembled WGS sequence"/>
</dbReference>
<dbReference type="AlphaFoldDB" id="A0A9D1PUC3"/>
<feature type="domain" description="N-acetyltransferase" evidence="3">
    <location>
        <begin position="5"/>
        <end position="147"/>
    </location>
</feature>
<evidence type="ECO:0000313" key="4">
    <source>
        <dbReference type="EMBL" id="HIV99708.1"/>
    </source>
</evidence>
<evidence type="ECO:0000313" key="5">
    <source>
        <dbReference type="Proteomes" id="UP000886752"/>
    </source>
</evidence>
<keyword evidence="1" id="KW-0808">Transferase</keyword>
<dbReference type="InterPro" id="IPR016181">
    <property type="entry name" value="Acyl_CoA_acyltransferase"/>
</dbReference>
<keyword evidence="2" id="KW-0012">Acyltransferase</keyword>
<evidence type="ECO:0000259" key="3">
    <source>
        <dbReference type="PROSITE" id="PS51186"/>
    </source>
</evidence>
<sequence>MDSNIVIRKALIADVKPIHGLLMQAAMKGQLLPRALTYLYGHVRNFFVAELPDGTLAGCSALAPVWEDLAEVCSLIVREDMRGTGLGRRLVETCVQDAVRLGLYRIFSLTYQEQFFNHLGFATVDKDVLPQKIWADCVHCPKYPDCDEFAVLKVVDNPARAAQEQGGRA</sequence>
<dbReference type="InterPro" id="IPR045039">
    <property type="entry name" value="NSI-like"/>
</dbReference>